<keyword evidence="1" id="KW-0472">Membrane</keyword>
<accession>V4BAD5</accession>
<evidence type="ECO:0000313" key="2">
    <source>
        <dbReference type="EMBL" id="ESP04426.1"/>
    </source>
</evidence>
<dbReference type="InterPro" id="IPR036179">
    <property type="entry name" value="Ig-like_dom_sf"/>
</dbReference>
<organism evidence="2 3">
    <name type="scientific">Lottia gigantea</name>
    <name type="common">Giant owl limpet</name>
    <dbReference type="NCBI Taxonomy" id="225164"/>
    <lineage>
        <taxon>Eukaryota</taxon>
        <taxon>Metazoa</taxon>
        <taxon>Spiralia</taxon>
        <taxon>Lophotrochozoa</taxon>
        <taxon>Mollusca</taxon>
        <taxon>Gastropoda</taxon>
        <taxon>Patellogastropoda</taxon>
        <taxon>Lottioidea</taxon>
        <taxon>Lottiidae</taxon>
        <taxon>Lottia</taxon>
    </lineage>
</organism>
<gene>
    <name evidence="2" type="ORF">LOTGIDRAFT_237380</name>
</gene>
<dbReference type="KEGG" id="lgi:LOTGIDRAFT_237380"/>
<dbReference type="HOGENOM" id="CLU_1564619_0_0_1"/>
<dbReference type="EMBL" id="KB199753">
    <property type="protein sequence ID" value="ESP04426.1"/>
    <property type="molecule type" value="Genomic_DNA"/>
</dbReference>
<reference evidence="2 3" key="1">
    <citation type="journal article" date="2013" name="Nature">
        <title>Insights into bilaterian evolution from three spiralian genomes.</title>
        <authorList>
            <person name="Simakov O."/>
            <person name="Marletaz F."/>
            <person name="Cho S.J."/>
            <person name="Edsinger-Gonzales E."/>
            <person name="Havlak P."/>
            <person name="Hellsten U."/>
            <person name="Kuo D.H."/>
            <person name="Larsson T."/>
            <person name="Lv J."/>
            <person name="Arendt D."/>
            <person name="Savage R."/>
            <person name="Osoegawa K."/>
            <person name="de Jong P."/>
            <person name="Grimwood J."/>
            <person name="Chapman J.A."/>
            <person name="Shapiro H."/>
            <person name="Aerts A."/>
            <person name="Otillar R.P."/>
            <person name="Terry A.Y."/>
            <person name="Boore J.L."/>
            <person name="Grigoriev I.V."/>
            <person name="Lindberg D.R."/>
            <person name="Seaver E.C."/>
            <person name="Weisblat D.A."/>
            <person name="Putnam N.H."/>
            <person name="Rokhsar D.S."/>
        </authorList>
    </citation>
    <scope>NUCLEOTIDE SEQUENCE [LARGE SCALE GENOMIC DNA]</scope>
</reference>
<dbReference type="Gene3D" id="2.60.40.10">
    <property type="entry name" value="Immunoglobulins"/>
    <property type="match status" value="1"/>
</dbReference>
<dbReference type="SUPFAM" id="SSF48726">
    <property type="entry name" value="Immunoglobulin"/>
    <property type="match status" value="1"/>
</dbReference>
<protein>
    <recommendedName>
        <fullName evidence="4">Immunoglobulin subtype domain-containing protein</fullName>
    </recommendedName>
</protein>
<evidence type="ECO:0000313" key="3">
    <source>
        <dbReference type="Proteomes" id="UP000030746"/>
    </source>
</evidence>
<name>V4BAD5_LOTGI</name>
<feature type="transmembrane region" description="Helical" evidence="1">
    <location>
        <begin position="138"/>
        <end position="160"/>
    </location>
</feature>
<dbReference type="AlphaFoldDB" id="V4BAD5"/>
<sequence>MAYDHNIWILMVITVFSSCNVYGEILTHCGDEKISVGDSHSLSCSDLPSDISNGINVFHDGDIIISCNKDNKTCTSTDAGRYTLISPHTEFLNFTITSIQSTDAGKYICADSASKPDEGTSKFCTLEVQEDGLKDGEIAGIVIGTIVLLLFVVLISYALIMKKCVIPKRGG</sequence>
<dbReference type="InterPro" id="IPR013783">
    <property type="entry name" value="Ig-like_fold"/>
</dbReference>
<dbReference type="RefSeq" id="XP_009044912.1">
    <property type="nucleotide sequence ID" value="XM_009046664.1"/>
</dbReference>
<keyword evidence="1" id="KW-0812">Transmembrane</keyword>
<dbReference type="Proteomes" id="UP000030746">
    <property type="component" value="Unassembled WGS sequence"/>
</dbReference>
<keyword evidence="3" id="KW-1185">Reference proteome</keyword>
<evidence type="ECO:0000256" key="1">
    <source>
        <dbReference type="SAM" id="Phobius"/>
    </source>
</evidence>
<dbReference type="GeneID" id="20250443"/>
<keyword evidence="1" id="KW-1133">Transmembrane helix</keyword>
<proteinExistence type="predicted"/>
<evidence type="ECO:0008006" key="4">
    <source>
        <dbReference type="Google" id="ProtNLM"/>
    </source>
</evidence>
<dbReference type="CTD" id="20250443"/>